<evidence type="ECO:0000313" key="2">
    <source>
        <dbReference type="Proteomes" id="UP001153332"/>
    </source>
</evidence>
<name>A0ACC2JZ63_9PEZI</name>
<dbReference type="EMBL" id="JAPUUL010000080">
    <property type="protein sequence ID" value="KAJ8132813.1"/>
    <property type="molecule type" value="Genomic_DNA"/>
</dbReference>
<proteinExistence type="predicted"/>
<organism evidence="1 2">
    <name type="scientific">Lasiodiplodia mahajangana</name>
    <dbReference type="NCBI Taxonomy" id="1108764"/>
    <lineage>
        <taxon>Eukaryota</taxon>
        <taxon>Fungi</taxon>
        <taxon>Dikarya</taxon>
        <taxon>Ascomycota</taxon>
        <taxon>Pezizomycotina</taxon>
        <taxon>Dothideomycetes</taxon>
        <taxon>Dothideomycetes incertae sedis</taxon>
        <taxon>Botryosphaeriales</taxon>
        <taxon>Botryosphaeriaceae</taxon>
        <taxon>Lasiodiplodia</taxon>
    </lineage>
</organism>
<protein>
    <submittedName>
        <fullName evidence="1">Uncharacterized protein</fullName>
    </submittedName>
</protein>
<sequence length="150" mass="16514">MEQLAPPPDASLLRAIVNGHQPDLAIYEEFYRQVHQNPEISGMESNTAALVAQHLKRLNFEVYTGIGGYGVAAVFDNGEGKTILMRAELDALPILEETDLPYKSTKTMTDRYGNKRPIMHACGHDMNMATLLGASALLRAAANWRRTSNG</sequence>
<gene>
    <name evidence="1" type="ORF">O1611_g806</name>
</gene>
<comment type="caution">
    <text evidence="1">The sequence shown here is derived from an EMBL/GenBank/DDBJ whole genome shotgun (WGS) entry which is preliminary data.</text>
</comment>
<accession>A0ACC2JZ63</accession>
<dbReference type="Proteomes" id="UP001153332">
    <property type="component" value="Unassembled WGS sequence"/>
</dbReference>
<evidence type="ECO:0000313" key="1">
    <source>
        <dbReference type="EMBL" id="KAJ8132813.1"/>
    </source>
</evidence>
<keyword evidence="2" id="KW-1185">Reference proteome</keyword>
<reference evidence="1" key="1">
    <citation type="submission" date="2022-12" db="EMBL/GenBank/DDBJ databases">
        <title>Genome Sequence of Lasiodiplodia mahajangana.</title>
        <authorList>
            <person name="Buettner E."/>
        </authorList>
    </citation>
    <scope>NUCLEOTIDE SEQUENCE</scope>
    <source>
        <strain evidence="1">VT137</strain>
    </source>
</reference>